<dbReference type="PANTHER" id="PTHR38489:SF1">
    <property type="entry name" value="HISTONE CHAPERONE DOMAIN-CONTAINING PROTEIN"/>
    <property type="match status" value="1"/>
</dbReference>
<reference evidence="2" key="1">
    <citation type="journal article" date="2023" name="Mol. Phylogenet. Evol.">
        <title>Genome-scale phylogeny and comparative genomics of the fungal order Sordariales.</title>
        <authorList>
            <person name="Hensen N."/>
            <person name="Bonometti L."/>
            <person name="Westerberg I."/>
            <person name="Brannstrom I.O."/>
            <person name="Guillou S."/>
            <person name="Cros-Aarteil S."/>
            <person name="Calhoun S."/>
            <person name="Haridas S."/>
            <person name="Kuo A."/>
            <person name="Mondo S."/>
            <person name="Pangilinan J."/>
            <person name="Riley R."/>
            <person name="LaButti K."/>
            <person name="Andreopoulos B."/>
            <person name="Lipzen A."/>
            <person name="Chen C."/>
            <person name="Yan M."/>
            <person name="Daum C."/>
            <person name="Ng V."/>
            <person name="Clum A."/>
            <person name="Steindorff A."/>
            <person name="Ohm R.A."/>
            <person name="Martin F."/>
            <person name="Silar P."/>
            <person name="Natvig D.O."/>
            <person name="Lalanne C."/>
            <person name="Gautier V."/>
            <person name="Ament-Velasquez S.L."/>
            <person name="Kruys A."/>
            <person name="Hutchinson M.I."/>
            <person name="Powell A.J."/>
            <person name="Barry K."/>
            <person name="Miller A.N."/>
            <person name="Grigoriev I.V."/>
            <person name="Debuchy R."/>
            <person name="Gladieux P."/>
            <person name="Hiltunen Thoren M."/>
            <person name="Johannesson H."/>
        </authorList>
    </citation>
    <scope>NUCLEOTIDE SEQUENCE</scope>
    <source>
        <strain evidence="2">SMH4131-1</strain>
    </source>
</reference>
<dbReference type="PANTHER" id="PTHR38489">
    <property type="entry name" value="HISTONE CHAPERONE DOMAIN-CONTAINING PROTEIN"/>
    <property type="match status" value="1"/>
</dbReference>
<reference evidence="2" key="2">
    <citation type="submission" date="2023-06" db="EMBL/GenBank/DDBJ databases">
        <authorList>
            <consortium name="Lawrence Berkeley National Laboratory"/>
            <person name="Haridas S."/>
            <person name="Hensen N."/>
            <person name="Bonometti L."/>
            <person name="Westerberg I."/>
            <person name="Brannstrom I.O."/>
            <person name="Guillou S."/>
            <person name="Cros-Aarteil S."/>
            <person name="Calhoun S."/>
            <person name="Kuo A."/>
            <person name="Mondo S."/>
            <person name="Pangilinan J."/>
            <person name="Riley R."/>
            <person name="Labutti K."/>
            <person name="Andreopoulos B."/>
            <person name="Lipzen A."/>
            <person name="Chen C."/>
            <person name="Yanf M."/>
            <person name="Daum C."/>
            <person name="Ng V."/>
            <person name="Clum A."/>
            <person name="Steindorff A."/>
            <person name="Ohm R."/>
            <person name="Martin F."/>
            <person name="Silar P."/>
            <person name="Natvig D."/>
            <person name="Lalanne C."/>
            <person name="Gautier V."/>
            <person name="Ament-Velasquez S.L."/>
            <person name="Kruys A."/>
            <person name="Hutchinson M.I."/>
            <person name="Powell A.J."/>
            <person name="Barry K."/>
            <person name="Miller A.N."/>
            <person name="Grigoriev I.V."/>
            <person name="Debuchy R."/>
            <person name="Gladieux P."/>
            <person name="Thoren M.H."/>
            <person name="Johannesson H."/>
        </authorList>
    </citation>
    <scope>NUCLEOTIDE SEQUENCE</scope>
    <source>
        <strain evidence="2">SMH4131-1</strain>
    </source>
</reference>
<dbReference type="GO" id="GO:0000492">
    <property type="term" value="P:box C/D snoRNP assembly"/>
    <property type="evidence" value="ECO:0007669"/>
    <property type="project" value="InterPro"/>
</dbReference>
<dbReference type="Pfam" id="PF15370">
    <property type="entry name" value="NOPCHAP1"/>
    <property type="match status" value="1"/>
</dbReference>
<evidence type="ECO:0000313" key="3">
    <source>
        <dbReference type="Proteomes" id="UP001286456"/>
    </source>
</evidence>
<feature type="region of interest" description="Disordered" evidence="1">
    <location>
        <begin position="244"/>
        <end position="277"/>
    </location>
</feature>
<keyword evidence="3" id="KW-1185">Reference proteome</keyword>
<protein>
    <submittedName>
        <fullName evidence="2">Uncharacterized protein</fullName>
    </submittedName>
</protein>
<feature type="compositionally biased region" description="Low complexity" evidence="1">
    <location>
        <begin position="461"/>
        <end position="473"/>
    </location>
</feature>
<feature type="compositionally biased region" description="Low complexity" evidence="1">
    <location>
        <begin position="438"/>
        <end position="448"/>
    </location>
</feature>
<sequence>MASAEVSSSWRGWPTLDVVRSDRRGVVILREGLDIALRYFNDSDGEDTKKLTSLARSWADRYYQKYNYAAKRPTGLLKTYPNLFNLKVQAHQRLVPAAAMAPSSPPVSGLEAFPEFTEPTLASSAQLDEIVNLRPRKPSHRDGAKPVMRVDASMLRSSGLLGTLPDFLGQLAKANLETETQLASNPKAVSFELDEEAAADQPHIEMNLYSGLMESQARRNARRIILPGGRPFKIEKEIMDHASAGDDEADNEADEDSSSSGDDSDVSTSTTASLRASRKRKAQALLDAIDFPERPVKLRTEHQFYDIRQVVRRTPAAGPDSGPAAPASPASSTSSSGSSVGPTRIIKLKVPTSSSSNNSSSSDSEKGRRTAPDHPKQRQQQTSTSPRIIIRLKDPRSSPSSASASSSAQSSPQSRPIKKLKIKVKNSSSATIPPLELGPSGSTSSGTTAQTNDSIFSRPQSSGSDSTAGSSGSKITRIKLIRR</sequence>
<feature type="region of interest" description="Disordered" evidence="1">
    <location>
        <begin position="314"/>
        <end position="483"/>
    </location>
</feature>
<feature type="compositionally biased region" description="Basic and acidic residues" evidence="1">
    <location>
        <begin position="363"/>
        <end position="376"/>
    </location>
</feature>
<dbReference type="InterPro" id="IPR027921">
    <property type="entry name" value="NOPCHAP1"/>
</dbReference>
<comment type="caution">
    <text evidence="2">The sequence shown here is derived from an EMBL/GenBank/DDBJ whole genome shotgun (WGS) entry which is preliminary data.</text>
</comment>
<evidence type="ECO:0000256" key="1">
    <source>
        <dbReference type="SAM" id="MobiDB-lite"/>
    </source>
</evidence>
<accession>A0AAE0IPC6</accession>
<organism evidence="2 3">
    <name type="scientific">Cercophora scortea</name>
    <dbReference type="NCBI Taxonomy" id="314031"/>
    <lineage>
        <taxon>Eukaryota</taxon>
        <taxon>Fungi</taxon>
        <taxon>Dikarya</taxon>
        <taxon>Ascomycota</taxon>
        <taxon>Pezizomycotina</taxon>
        <taxon>Sordariomycetes</taxon>
        <taxon>Sordariomycetidae</taxon>
        <taxon>Sordariales</taxon>
        <taxon>Lasiosphaeriaceae</taxon>
        <taxon>Cercophora</taxon>
    </lineage>
</organism>
<feature type="compositionally biased region" description="Low complexity" evidence="1">
    <location>
        <begin position="266"/>
        <end position="275"/>
    </location>
</feature>
<feature type="compositionally biased region" description="Low complexity" evidence="1">
    <location>
        <begin position="353"/>
        <end position="362"/>
    </location>
</feature>
<proteinExistence type="predicted"/>
<dbReference type="AlphaFoldDB" id="A0AAE0IPC6"/>
<feature type="compositionally biased region" description="Acidic residues" evidence="1">
    <location>
        <begin position="245"/>
        <end position="265"/>
    </location>
</feature>
<evidence type="ECO:0000313" key="2">
    <source>
        <dbReference type="EMBL" id="KAK3328482.1"/>
    </source>
</evidence>
<name>A0AAE0IPC6_9PEZI</name>
<dbReference type="EMBL" id="JAUEPO010000003">
    <property type="protein sequence ID" value="KAK3328482.1"/>
    <property type="molecule type" value="Genomic_DNA"/>
</dbReference>
<feature type="compositionally biased region" description="Polar residues" evidence="1">
    <location>
        <begin position="449"/>
        <end position="460"/>
    </location>
</feature>
<gene>
    <name evidence="2" type="ORF">B0T19DRAFT_193006</name>
</gene>
<feature type="compositionally biased region" description="Low complexity" evidence="1">
    <location>
        <begin position="315"/>
        <end position="342"/>
    </location>
</feature>
<feature type="compositionally biased region" description="Low complexity" evidence="1">
    <location>
        <begin position="397"/>
        <end position="415"/>
    </location>
</feature>
<dbReference type="Proteomes" id="UP001286456">
    <property type="component" value="Unassembled WGS sequence"/>
</dbReference>